<comment type="caution">
    <text evidence="2">The sequence shown here is derived from an EMBL/GenBank/DDBJ whole genome shotgun (WGS) entry which is preliminary data.</text>
</comment>
<accession>A0A8S1E811</accession>
<protein>
    <submittedName>
        <fullName evidence="2">Uncharacterized protein</fullName>
    </submittedName>
</protein>
<reference evidence="2 3" key="1">
    <citation type="submission" date="2020-04" db="EMBL/GenBank/DDBJ databases">
        <authorList>
            <person name="Alioto T."/>
            <person name="Alioto T."/>
            <person name="Gomez Garrido J."/>
        </authorList>
    </citation>
    <scope>NUCLEOTIDE SEQUENCE [LARGE SCALE GENOMIC DNA]</scope>
</reference>
<feature type="coiled-coil region" evidence="1">
    <location>
        <begin position="11"/>
        <end position="41"/>
    </location>
</feature>
<sequence>MNVPPTKEAENFNENKREVKLQKKLEKMERKRDEMKCWTLQEKIDLQVDVARMSVYDKQLVELRRIMSSDAKCPVRDDCIDTIDLKDFTLDQLRLYVESRRINPSSTSSGSDSLMPLEKQAVQAPPDTCPNLLENIKEITNGCRGRD</sequence>
<proteinExistence type="predicted"/>
<keyword evidence="1" id="KW-0175">Coiled coil</keyword>
<gene>
    <name evidence="2" type="ORF">CLODIP_2_CD03650</name>
</gene>
<keyword evidence="3" id="KW-1185">Reference proteome</keyword>
<organism evidence="2 3">
    <name type="scientific">Cloeon dipterum</name>
    <dbReference type="NCBI Taxonomy" id="197152"/>
    <lineage>
        <taxon>Eukaryota</taxon>
        <taxon>Metazoa</taxon>
        <taxon>Ecdysozoa</taxon>
        <taxon>Arthropoda</taxon>
        <taxon>Hexapoda</taxon>
        <taxon>Insecta</taxon>
        <taxon>Pterygota</taxon>
        <taxon>Palaeoptera</taxon>
        <taxon>Ephemeroptera</taxon>
        <taxon>Pisciforma</taxon>
        <taxon>Baetidae</taxon>
        <taxon>Cloeon</taxon>
    </lineage>
</organism>
<dbReference type="EMBL" id="CADEPI010000772">
    <property type="protein sequence ID" value="CAB3388389.1"/>
    <property type="molecule type" value="Genomic_DNA"/>
</dbReference>
<dbReference type="AlphaFoldDB" id="A0A8S1E811"/>
<name>A0A8S1E811_9INSE</name>
<dbReference type="Proteomes" id="UP000494165">
    <property type="component" value="Unassembled WGS sequence"/>
</dbReference>
<evidence type="ECO:0000313" key="2">
    <source>
        <dbReference type="EMBL" id="CAB3388389.1"/>
    </source>
</evidence>
<evidence type="ECO:0000313" key="3">
    <source>
        <dbReference type="Proteomes" id="UP000494165"/>
    </source>
</evidence>
<evidence type="ECO:0000256" key="1">
    <source>
        <dbReference type="SAM" id="Coils"/>
    </source>
</evidence>